<dbReference type="KEGG" id="aagg:ETAA8_42310"/>
<accession>A0A517YFX7</accession>
<name>A0A517YFX7_9BACT</name>
<dbReference type="InterPro" id="IPR017850">
    <property type="entry name" value="Alkaline_phosphatase_core_sf"/>
</dbReference>
<dbReference type="PANTHER" id="PTHR43737:SF1">
    <property type="entry name" value="DUF1501 DOMAIN-CONTAINING PROTEIN"/>
    <property type="match status" value="1"/>
</dbReference>
<sequence length="470" mass="51624">MMIPPLTFSPSRREVLRRLSCGFGYTALAGLCGQQALAESTKGSPLTPHFPPKAKRVIFMFMVGGPSHVDTFDYKPQLQKDDGKSAPRQDVGGDRVWLKSPFKFQQHGESGLWISELFPHLAKRADNLCLLNGMHTDLPSHAQGTVLWHTGSSQFVRPSVGAWVLYGLGTENSDLPGFITLNPTSSFGGAQNYGSAFLPASFQGMRIGGGNNNSMAQAKVAHIANPKLSPSEQRRQLDLMQAINRRWLAEDAVNPELEGVIESFEMAFRMQSALPKLMDLSSETQATLDQYGIGASSKPTDNFGRQCLLARRYIEAGVRFVEISYPDWDQHTDLRSKHSANCLATDQPIAALIADLESRGLLEETLIVWGGEFGRTPGTTNSRSVNDGRDHNAQGFTMWMAGGGVKGGMSYGATDEHGYAAVDGKVHIHDLHATTLHLLGLDHEKLTYRYSGRDFRLTDVHGRVIKEILI</sequence>
<dbReference type="OrthoDB" id="127333at2"/>
<dbReference type="Pfam" id="PF07394">
    <property type="entry name" value="DUF1501"/>
    <property type="match status" value="1"/>
</dbReference>
<dbReference type="InterPro" id="IPR006311">
    <property type="entry name" value="TAT_signal"/>
</dbReference>
<dbReference type="PROSITE" id="PS51318">
    <property type="entry name" value="TAT"/>
    <property type="match status" value="1"/>
</dbReference>
<dbReference type="PANTHER" id="PTHR43737">
    <property type="entry name" value="BLL7424 PROTEIN"/>
    <property type="match status" value="1"/>
</dbReference>
<dbReference type="RefSeq" id="WP_145092476.1">
    <property type="nucleotide sequence ID" value="NZ_CP036274.1"/>
</dbReference>
<dbReference type="Gene3D" id="3.40.720.10">
    <property type="entry name" value="Alkaline Phosphatase, subunit A"/>
    <property type="match status" value="1"/>
</dbReference>
<dbReference type="Proteomes" id="UP000315017">
    <property type="component" value="Chromosome"/>
</dbReference>
<evidence type="ECO:0008006" key="3">
    <source>
        <dbReference type="Google" id="ProtNLM"/>
    </source>
</evidence>
<dbReference type="InterPro" id="IPR010869">
    <property type="entry name" value="DUF1501"/>
</dbReference>
<organism evidence="1 2">
    <name type="scientific">Anatilimnocola aggregata</name>
    <dbReference type="NCBI Taxonomy" id="2528021"/>
    <lineage>
        <taxon>Bacteria</taxon>
        <taxon>Pseudomonadati</taxon>
        <taxon>Planctomycetota</taxon>
        <taxon>Planctomycetia</taxon>
        <taxon>Pirellulales</taxon>
        <taxon>Pirellulaceae</taxon>
        <taxon>Anatilimnocola</taxon>
    </lineage>
</organism>
<protein>
    <recommendedName>
        <fullName evidence="3">DUF1501 domain-containing protein</fullName>
    </recommendedName>
</protein>
<evidence type="ECO:0000313" key="1">
    <source>
        <dbReference type="EMBL" id="QDU29124.1"/>
    </source>
</evidence>
<keyword evidence="2" id="KW-1185">Reference proteome</keyword>
<dbReference type="EMBL" id="CP036274">
    <property type="protein sequence ID" value="QDU29124.1"/>
    <property type="molecule type" value="Genomic_DNA"/>
</dbReference>
<dbReference type="SUPFAM" id="SSF53649">
    <property type="entry name" value="Alkaline phosphatase-like"/>
    <property type="match status" value="1"/>
</dbReference>
<gene>
    <name evidence="1" type="ORF">ETAA8_42310</name>
</gene>
<dbReference type="AlphaFoldDB" id="A0A517YFX7"/>
<proteinExistence type="predicted"/>
<reference evidence="1 2" key="1">
    <citation type="submission" date="2019-02" db="EMBL/GenBank/DDBJ databases">
        <title>Deep-cultivation of Planctomycetes and their phenomic and genomic characterization uncovers novel biology.</title>
        <authorList>
            <person name="Wiegand S."/>
            <person name="Jogler M."/>
            <person name="Boedeker C."/>
            <person name="Pinto D."/>
            <person name="Vollmers J."/>
            <person name="Rivas-Marin E."/>
            <person name="Kohn T."/>
            <person name="Peeters S.H."/>
            <person name="Heuer A."/>
            <person name="Rast P."/>
            <person name="Oberbeckmann S."/>
            <person name="Bunk B."/>
            <person name="Jeske O."/>
            <person name="Meyerdierks A."/>
            <person name="Storesund J.E."/>
            <person name="Kallscheuer N."/>
            <person name="Luecker S."/>
            <person name="Lage O.M."/>
            <person name="Pohl T."/>
            <person name="Merkel B.J."/>
            <person name="Hornburger P."/>
            <person name="Mueller R.-W."/>
            <person name="Bruemmer F."/>
            <person name="Labrenz M."/>
            <person name="Spormann A.M."/>
            <person name="Op den Camp H."/>
            <person name="Overmann J."/>
            <person name="Amann R."/>
            <person name="Jetten M.S.M."/>
            <person name="Mascher T."/>
            <person name="Medema M.H."/>
            <person name="Devos D.P."/>
            <person name="Kaster A.-K."/>
            <person name="Ovreas L."/>
            <person name="Rohde M."/>
            <person name="Galperin M.Y."/>
            <person name="Jogler C."/>
        </authorList>
    </citation>
    <scope>NUCLEOTIDE SEQUENCE [LARGE SCALE GENOMIC DNA]</scope>
    <source>
        <strain evidence="1 2">ETA_A8</strain>
    </source>
</reference>
<evidence type="ECO:0000313" key="2">
    <source>
        <dbReference type="Proteomes" id="UP000315017"/>
    </source>
</evidence>